<organism evidence="1 2">
    <name type="scientific">Microbacterium elymi</name>
    <dbReference type="NCBI Taxonomy" id="2909587"/>
    <lineage>
        <taxon>Bacteria</taxon>
        <taxon>Bacillati</taxon>
        <taxon>Actinomycetota</taxon>
        <taxon>Actinomycetes</taxon>
        <taxon>Micrococcales</taxon>
        <taxon>Microbacteriaceae</taxon>
        <taxon>Microbacterium</taxon>
    </lineage>
</organism>
<dbReference type="EMBL" id="CP091139">
    <property type="protein sequence ID" value="UUT36078.1"/>
    <property type="molecule type" value="Genomic_DNA"/>
</dbReference>
<keyword evidence="2" id="KW-1185">Reference proteome</keyword>
<accession>A0ABY5NLL2</accession>
<gene>
    <name evidence="1" type="ORF">L2X98_23665</name>
</gene>
<name>A0ABY5NLL2_9MICO</name>
<evidence type="ECO:0000313" key="1">
    <source>
        <dbReference type="EMBL" id="UUT36078.1"/>
    </source>
</evidence>
<evidence type="ECO:0000313" key="2">
    <source>
        <dbReference type="Proteomes" id="UP001054811"/>
    </source>
</evidence>
<dbReference type="RefSeq" id="WP_259612726.1">
    <property type="nucleotide sequence ID" value="NZ_CP091139.2"/>
</dbReference>
<dbReference type="Proteomes" id="UP001054811">
    <property type="component" value="Chromosome"/>
</dbReference>
<proteinExistence type="predicted"/>
<sequence length="58" mass="6125">MGRGIRLHGGGLRRREHRAAAGEGLSLVLEDAAAGLTPFTGSFLFTGFVTRRSTDPPS</sequence>
<protein>
    <submittedName>
        <fullName evidence="1">Uncharacterized protein</fullName>
    </submittedName>
</protein>
<reference evidence="1" key="1">
    <citation type="submission" date="2022-01" db="EMBL/GenBank/DDBJ databases">
        <title>Microbacterium eymi and Microbacterium rhizovicinus sp. nov., isolated from the rhizospheric soil of Elymus tsukushiensis, a plant native to the Dokdo Islands, Republic of Korea.</title>
        <authorList>
            <person name="Hwang Y.J."/>
        </authorList>
    </citation>
    <scope>NUCLEOTIDE SEQUENCE</scope>
    <source>
        <strain evidence="1">KUDC0405</strain>
    </source>
</reference>